<name>A0A8H7PWS9_MORIS</name>
<evidence type="ECO:0000313" key="3">
    <source>
        <dbReference type="Proteomes" id="UP000654370"/>
    </source>
</evidence>
<gene>
    <name evidence="2" type="ORF">INT43_008913</name>
</gene>
<feature type="transmembrane region" description="Helical" evidence="1">
    <location>
        <begin position="94"/>
        <end position="117"/>
    </location>
</feature>
<sequence>MYGTGLLGTFLMFCAWLLQLFTVIGGLNNIPFLNKVYYAQARNNNQATNYNLWNSCTEQPIGTVTQCGPTTAAYDWSTAAPYNNVSGLGGHSKMFLALSICTWIAFGLTTLILLSSLCTNCCCRKRAGSRWFDFNHFWWTLISWLAQLAALVLALLLGIRGGQLISNSVSGTSTSLGPSTWMSVGALAALTLAMLMYCCGFCCGGRKRRTADAPVNTYDDKPRRGWFGRKRAPAADAGGYGANPDGYGAGAGNYGGNTANGYNV</sequence>
<comment type="caution">
    <text evidence="2">The sequence shown here is derived from an EMBL/GenBank/DDBJ whole genome shotgun (WGS) entry which is preliminary data.</text>
</comment>
<protein>
    <submittedName>
        <fullName evidence="2">Uncharacterized protein</fullName>
    </submittedName>
</protein>
<dbReference type="InterPro" id="IPR009571">
    <property type="entry name" value="SUR7/Rim9-like_fungi"/>
</dbReference>
<keyword evidence="1" id="KW-0812">Transmembrane</keyword>
<dbReference type="Pfam" id="PF06687">
    <property type="entry name" value="SUR7"/>
    <property type="match status" value="1"/>
</dbReference>
<dbReference type="OrthoDB" id="2327445at2759"/>
<feature type="transmembrane region" description="Helical" evidence="1">
    <location>
        <begin position="7"/>
        <end position="27"/>
    </location>
</feature>
<dbReference type="GO" id="GO:0005886">
    <property type="term" value="C:plasma membrane"/>
    <property type="evidence" value="ECO:0007669"/>
    <property type="project" value="InterPro"/>
</dbReference>
<accession>A0A8H7PWS9</accession>
<keyword evidence="3" id="KW-1185">Reference proteome</keyword>
<evidence type="ECO:0000256" key="1">
    <source>
        <dbReference type="SAM" id="Phobius"/>
    </source>
</evidence>
<dbReference type="EMBL" id="JAEPQZ010000005">
    <property type="protein sequence ID" value="KAG2181330.1"/>
    <property type="molecule type" value="Genomic_DNA"/>
</dbReference>
<keyword evidence="1" id="KW-1133">Transmembrane helix</keyword>
<feature type="transmembrane region" description="Helical" evidence="1">
    <location>
        <begin position="179"/>
        <end position="199"/>
    </location>
</feature>
<dbReference type="AlphaFoldDB" id="A0A8H7PWS9"/>
<feature type="transmembrane region" description="Helical" evidence="1">
    <location>
        <begin position="137"/>
        <end position="159"/>
    </location>
</feature>
<evidence type="ECO:0000313" key="2">
    <source>
        <dbReference type="EMBL" id="KAG2181330.1"/>
    </source>
</evidence>
<organism evidence="2 3">
    <name type="scientific">Mortierella isabellina</name>
    <name type="common">Filamentous fungus</name>
    <name type="synonym">Umbelopsis isabellina</name>
    <dbReference type="NCBI Taxonomy" id="91625"/>
    <lineage>
        <taxon>Eukaryota</taxon>
        <taxon>Fungi</taxon>
        <taxon>Fungi incertae sedis</taxon>
        <taxon>Mucoromycota</taxon>
        <taxon>Mucoromycotina</taxon>
        <taxon>Umbelopsidomycetes</taxon>
        <taxon>Umbelopsidales</taxon>
        <taxon>Umbelopsidaceae</taxon>
        <taxon>Umbelopsis</taxon>
    </lineage>
</organism>
<dbReference type="Proteomes" id="UP000654370">
    <property type="component" value="Unassembled WGS sequence"/>
</dbReference>
<reference evidence="2" key="1">
    <citation type="submission" date="2020-12" db="EMBL/GenBank/DDBJ databases">
        <title>Metabolic potential, ecology and presence of endohyphal bacteria is reflected in genomic diversity of Mucoromycotina.</title>
        <authorList>
            <person name="Muszewska A."/>
            <person name="Okrasinska A."/>
            <person name="Steczkiewicz K."/>
            <person name="Drgas O."/>
            <person name="Orlowska M."/>
            <person name="Perlinska-Lenart U."/>
            <person name="Aleksandrzak-Piekarczyk T."/>
            <person name="Szatraj K."/>
            <person name="Zielenkiewicz U."/>
            <person name="Pilsyk S."/>
            <person name="Malc E."/>
            <person name="Mieczkowski P."/>
            <person name="Kruszewska J.S."/>
            <person name="Biernat P."/>
            <person name="Pawlowska J."/>
        </authorList>
    </citation>
    <scope>NUCLEOTIDE SEQUENCE</scope>
    <source>
        <strain evidence="2">WA0000067209</strain>
    </source>
</reference>
<keyword evidence="1" id="KW-0472">Membrane</keyword>
<proteinExistence type="predicted"/>